<reference evidence="1" key="1">
    <citation type="submission" date="2024-07" db="EMBL/GenBank/DDBJ databases">
        <authorList>
            <person name="Biller S.J."/>
        </authorList>
    </citation>
    <scope>NUCLEOTIDE SEQUENCE</scope>
    <source>
        <strain evidence="1">WC2420</strain>
    </source>
</reference>
<evidence type="ECO:0000313" key="1">
    <source>
        <dbReference type="EMBL" id="XDU74753.1"/>
    </source>
</evidence>
<organism evidence="1">
    <name type="scientific">Rouxiella sp. WC2420</name>
    <dbReference type="NCBI Taxonomy" id="3234145"/>
    <lineage>
        <taxon>Bacteria</taxon>
        <taxon>Pseudomonadati</taxon>
        <taxon>Pseudomonadota</taxon>
        <taxon>Gammaproteobacteria</taxon>
        <taxon>Enterobacterales</taxon>
        <taxon>Yersiniaceae</taxon>
        <taxon>Rouxiella</taxon>
    </lineage>
</organism>
<accession>A0AB39VZ61</accession>
<dbReference type="Pfam" id="PF26599">
    <property type="entry name" value="MntS"/>
    <property type="match status" value="1"/>
</dbReference>
<name>A0AB39VZ61_9GAMM</name>
<sequence>MEQSLSFWKVYGRSPLRLRLFLLHMIQSWLVEKRHPEEKGKATEPDNKA</sequence>
<dbReference type="AlphaFoldDB" id="A0AB39VZ61"/>
<proteinExistence type="predicted"/>
<gene>
    <name evidence="1" type="ORF">AB3G37_11995</name>
</gene>
<dbReference type="InterPro" id="IPR047782">
    <property type="entry name" value="MntS"/>
</dbReference>
<dbReference type="EMBL" id="CP165628">
    <property type="protein sequence ID" value="XDU74753.1"/>
    <property type="molecule type" value="Genomic_DNA"/>
</dbReference>
<dbReference type="RefSeq" id="WP_157135268.1">
    <property type="nucleotide sequence ID" value="NZ_CP165628.1"/>
</dbReference>
<protein>
    <submittedName>
        <fullName evidence="1">Uncharacterized protein</fullName>
    </submittedName>
</protein>